<accession>A0A8S9INW2</accession>
<reference evidence="1" key="1">
    <citation type="submission" date="2019-12" db="EMBL/GenBank/DDBJ databases">
        <title>Genome sequencing and annotation of Brassica cretica.</title>
        <authorList>
            <person name="Studholme D.J."/>
            <person name="Sarris P.F."/>
        </authorList>
    </citation>
    <scope>NUCLEOTIDE SEQUENCE</scope>
    <source>
        <strain evidence="1">PFS-102/07</strain>
        <tissue evidence="1">Leaf</tissue>
    </source>
</reference>
<evidence type="ECO:0000313" key="1">
    <source>
        <dbReference type="EMBL" id="KAF2571524.1"/>
    </source>
</evidence>
<dbReference type="AlphaFoldDB" id="A0A8S9INW2"/>
<protein>
    <submittedName>
        <fullName evidence="1">Uncharacterized protein</fullName>
    </submittedName>
</protein>
<organism evidence="1">
    <name type="scientific">Brassica cretica</name>
    <name type="common">Mustard</name>
    <dbReference type="NCBI Taxonomy" id="69181"/>
    <lineage>
        <taxon>Eukaryota</taxon>
        <taxon>Viridiplantae</taxon>
        <taxon>Streptophyta</taxon>
        <taxon>Embryophyta</taxon>
        <taxon>Tracheophyta</taxon>
        <taxon>Spermatophyta</taxon>
        <taxon>Magnoliopsida</taxon>
        <taxon>eudicotyledons</taxon>
        <taxon>Gunneridae</taxon>
        <taxon>Pentapetalae</taxon>
        <taxon>rosids</taxon>
        <taxon>malvids</taxon>
        <taxon>Brassicales</taxon>
        <taxon>Brassicaceae</taxon>
        <taxon>Brassiceae</taxon>
        <taxon>Brassica</taxon>
    </lineage>
</organism>
<comment type="caution">
    <text evidence="1">The sequence shown here is derived from an EMBL/GenBank/DDBJ whole genome shotgun (WGS) entry which is preliminary data.</text>
</comment>
<gene>
    <name evidence="1" type="ORF">F2Q70_00006829</name>
</gene>
<proteinExistence type="predicted"/>
<sequence length="568" mass="63439">MESLFVESEQIVFREIHGDPIFDVYDDEGWIQVEENDLDDQELNNLYNEVLLQTIGFLLMDGTRLGLRNLICEDYCANWAFGNNSPILTRRYNKEHKDFKSFNLIKHGMFLRSVEIHENKWIVETGDLVLLYERSHEDKIPVPCIYLLIAYVCYYCSHGSDAEVVDLKIKKLPLHHFHNNSTVKQLLVDSLLMAIPKEICKLNPTALLTCSVCSPAMSREDSLATVVLRFTGMFPGELHSGRRRKRYTVDLSRVLQLLMELSSQRSSACFPSPRSETAKLLHVVPFYSYGARVQGNSSSDLNLFGRASLSSPPSELPSPLACPFLNGGSAYHHRTSLSTSGFDGHSACSGELVSPPVSTIYLSVDVYCTISDLQFRSTMSRTLPATASEPKRYVPKWAWPNSFIEATKMFDVFFGINKLRLLQYYLFWKNFYVGSPTLVWVSSSSSNEESFSQLCLPSMNGDALSDSLLSPCFNLLTGLLLCVMVCTGPESAIETTSVFLVGEGCLPTSLVTISQLSDFVVASSTHSNFVLNSLSVSYRDLSCLISFAILVYDLSSKGCLIPSFPCSS</sequence>
<name>A0A8S9INW2_BRACR</name>
<dbReference type="EMBL" id="QGKY02001015">
    <property type="protein sequence ID" value="KAF2571524.1"/>
    <property type="molecule type" value="Genomic_DNA"/>
</dbReference>